<proteinExistence type="predicted"/>
<evidence type="ECO:0000256" key="4">
    <source>
        <dbReference type="ARBA" id="ARBA00022982"/>
    </source>
</evidence>
<evidence type="ECO:0000313" key="10">
    <source>
        <dbReference type="Proteomes" id="UP001478817"/>
    </source>
</evidence>
<gene>
    <name evidence="9" type="ORF">AAAT05_04840</name>
</gene>
<evidence type="ECO:0000256" key="2">
    <source>
        <dbReference type="ARBA" id="ARBA00022485"/>
    </source>
</evidence>
<name>A0ABV1IFJ3_9ACTN</name>
<keyword evidence="2" id="KW-0004">4Fe-4S</keyword>
<accession>A0ABV1IFJ3</accession>
<organism evidence="9 10">
    <name type="scientific">Paratractidigestivibacter faecalis</name>
    <dbReference type="NCBI Taxonomy" id="2292441"/>
    <lineage>
        <taxon>Bacteria</taxon>
        <taxon>Bacillati</taxon>
        <taxon>Actinomycetota</taxon>
        <taxon>Coriobacteriia</taxon>
        <taxon>Coriobacteriales</taxon>
        <taxon>Atopobiaceae</taxon>
        <taxon>Paratractidigestivibacter</taxon>
    </lineage>
</organism>
<keyword evidence="7" id="KW-0812">Transmembrane</keyword>
<feature type="domain" description="4Fe-4S ferredoxin-type" evidence="8">
    <location>
        <begin position="254"/>
        <end position="285"/>
    </location>
</feature>
<keyword evidence="7" id="KW-1133">Transmembrane helix</keyword>
<feature type="transmembrane region" description="Helical" evidence="7">
    <location>
        <begin position="44"/>
        <end position="65"/>
    </location>
</feature>
<dbReference type="InterPro" id="IPR051684">
    <property type="entry name" value="Electron_Trans/Redox"/>
</dbReference>
<protein>
    <submittedName>
        <fullName evidence="9">4Fe-4S binding protein</fullName>
    </submittedName>
</protein>
<dbReference type="PANTHER" id="PTHR30176:SF3">
    <property type="entry name" value="FERREDOXIN-TYPE PROTEIN NAPH"/>
    <property type="match status" value="1"/>
</dbReference>
<evidence type="ECO:0000256" key="3">
    <source>
        <dbReference type="ARBA" id="ARBA00022723"/>
    </source>
</evidence>
<dbReference type="PANTHER" id="PTHR30176">
    <property type="entry name" value="FERREDOXIN-TYPE PROTEIN NAPH"/>
    <property type="match status" value="1"/>
</dbReference>
<keyword evidence="1" id="KW-0813">Transport</keyword>
<evidence type="ECO:0000256" key="1">
    <source>
        <dbReference type="ARBA" id="ARBA00022448"/>
    </source>
</evidence>
<evidence type="ECO:0000256" key="5">
    <source>
        <dbReference type="ARBA" id="ARBA00023004"/>
    </source>
</evidence>
<keyword evidence="6" id="KW-0411">Iron-sulfur</keyword>
<dbReference type="PROSITE" id="PS00198">
    <property type="entry name" value="4FE4S_FER_1"/>
    <property type="match status" value="1"/>
</dbReference>
<feature type="transmembrane region" description="Helical" evidence="7">
    <location>
        <begin position="143"/>
        <end position="164"/>
    </location>
</feature>
<keyword evidence="4" id="KW-0249">Electron transport</keyword>
<keyword evidence="3" id="KW-0479">Metal-binding</keyword>
<keyword evidence="7" id="KW-0472">Membrane</keyword>
<sequence length="314" mass="33955">MAAATRGQAKKSLAEQFKKSLDLLVHKPKNRGEEFRRRALVHRLCRRGIQLVCFLAFPSVFSASFNGVKYVFTQMGAHEPIELTAFVSLLLCVLAFTCLFGRFFCGYCCSFGTLGDVVYALAAPLRRALGLEHKRMPERARGVLWLVKYLVLAAVCVACLLGTWPEVSGLSPWVAFAGIDALNVDGIAAGSFVLLALVVVGMALEERFFCQFLCPMGAVFSLLPVLPASVLTRDRALCAKGCNRCQDACPVGIHPQRHDLPSGECIACGRCADGCPVQNVALVGHGKQARLRGTEVALTLAKAVVFLAMCSLVM</sequence>
<dbReference type="EMBL" id="JBBNGS010000007">
    <property type="protein sequence ID" value="MEQ2637668.1"/>
    <property type="molecule type" value="Genomic_DNA"/>
</dbReference>
<dbReference type="Proteomes" id="UP001478817">
    <property type="component" value="Unassembled WGS sequence"/>
</dbReference>
<dbReference type="PROSITE" id="PS51379">
    <property type="entry name" value="4FE4S_FER_2"/>
    <property type="match status" value="2"/>
</dbReference>
<evidence type="ECO:0000259" key="8">
    <source>
        <dbReference type="PROSITE" id="PS51379"/>
    </source>
</evidence>
<keyword evidence="5" id="KW-0408">Iron</keyword>
<evidence type="ECO:0000313" key="9">
    <source>
        <dbReference type="EMBL" id="MEQ2637668.1"/>
    </source>
</evidence>
<reference evidence="9 10" key="1">
    <citation type="submission" date="2024-04" db="EMBL/GenBank/DDBJ databases">
        <title>Human intestinal bacterial collection.</title>
        <authorList>
            <person name="Pauvert C."/>
            <person name="Hitch T.C.A."/>
            <person name="Clavel T."/>
        </authorList>
    </citation>
    <scope>NUCLEOTIDE SEQUENCE [LARGE SCALE GENOMIC DNA]</scope>
    <source>
        <strain evidence="9 10">CLA-AA-H197</strain>
    </source>
</reference>
<dbReference type="Pfam" id="PF12801">
    <property type="entry name" value="Fer4_5"/>
    <property type="match status" value="2"/>
</dbReference>
<dbReference type="InterPro" id="IPR017896">
    <property type="entry name" value="4Fe4S_Fe-S-bd"/>
</dbReference>
<dbReference type="InterPro" id="IPR017900">
    <property type="entry name" value="4Fe4S_Fe_S_CS"/>
</dbReference>
<feature type="transmembrane region" description="Helical" evidence="7">
    <location>
        <begin position="85"/>
        <end position="105"/>
    </location>
</feature>
<feature type="transmembrane region" description="Helical" evidence="7">
    <location>
        <begin position="212"/>
        <end position="231"/>
    </location>
</feature>
<feature type="transmembrane region" description="Helical" evidence="7">
    <location>
        <begin position="184"/>
        <end position="205"/>
    </location>
</feature>
<dbReference type="RefSeq" id="WP_349182238.1">
    <property type="nucleotide sequence ID" value="NZ_JBBNGS010000007.1"/>
</dbReference>
<evidence type="ECO:0000256" key="6">
    <source>
        <dbReference type="ARBA" id="ARBA00023014"/>
    </source>
</evidence>
<comment type="caution">
    <text evidence="9">The sequence shown here is derived from an EMBL/GenBank/DDBJ whole genome shotgun (WGS) entry which is preliminary data.</text>
</comment>
<feature type="domain" description="4Fe-4S ferredoxin-type" evidence="8">
    <location>
        <begin position="229"/>
        <end position="253"/>
    </location>
</feature>
<keyword evidence="10" id="KW-1185">Reference proteome</keyword>
<evidence type="ECO:0000256" key="7">
    <source>
        <dbReference type="SAM" id="Phobius"/>
    </source>
</evidence>
<dbReference type="SUPFAM" id="SSF54862">
    <property type="entry name" value="4Fe-4S ferredoxins"/>
    <property type="match status" value="1"/>
</dbReference>